<feature type="transmembrane region" description="Helical" evidence="1">
    <location>
        <begin position="16"/>
        <end position="36"/>
    </location>
</feature>
<dbReference type="AlphaFoldDB" id="A0A8J6E2J2"/>
<keyword evidence="1" id="KW-0472">Membrane</keyword>
<gene>
    <name evidence="2" type="ORF">J8273_4035</name>
</gene>
<keyword evidence="3" id="KW-1185">Reference proteome</keyword>
<organism evidence="2 3">
    <name type="scientific">Carpediemonas membranifera</name>
    <dbReference type="NCBI Taxonomy" id="201153"/>
    <lineage>
        <taxon>Eukaryota</taxon>
        <taxon>Metamonada</taxon>
        <taxon>Carpediemonas-like organisms</taxon>
        <taxon>Carpediemonas</taxon>
    </lineage>
</organism>
<sequence length="132" mass="14562">MVATLLASFMPVSSNLMNGSILLLFIQGLALILTIYHMSPMVISESLVISPQIVEHTTRLVLWPVARTNKIARLDIATIIPAELFFRFNVADCVVIRLKESPEVQVVAFLGAKGRHEDYVRIGDALRAAGFV</sequence>
<reference evidence="2" key="1">
    <citation type="submission" date="2021-05" db="EMBL/GenBank/DDBJ databases">
        <title>A free-living protist that lacks canonical eukaryotic 1 DNA replication and segregation systems.</title>
        <authorList>
            <person name="Salas-Leiva D.E."/>
            <person name="Tromer E.C."/>
            <person name="Curtis B.A."/>
            <person name="Jerlstrom-Hultqvist J."/>
            <person name="Kolisko M."/>
            <person name="Yi Z."/>
            <person name="Salas-Leiva J.S."/>
            <person name="Gallot-Lavallee L."/>
            <person name="Kops G.J.P.L."/>
            <person name="Archibald J.M."/>
            <person name="Simpson A.G.B."/>
            <person name="Roger A.J."/>
        </authorList>
    </citation>
    <scope>NUCLEOTIDE SEQUENCE</scope>
    <source>
        <strain evidence="2">BICM</strain>
    </source>
</reference>
<evidence type="ECO:0000313" key="3">
    <source>
        <dbReference type="Proteomes" id="UP000717585"/>
    </source>
</evidence>
<accession>A0A8J6E2J2</accession>
<keyword evidence="1" id="KW-0812">Transmembrane</keyword>
<evidence type="ECO:0000313" key="2">
    <source>
        <dbReference type="EMBL" id="KAG9394391.1"/>
    </source>
</evidence>
<proteinExistence type="predicted"/>
<comment type="caution">
    <text evidence="2">The sequence shown here is derived from an EMBL/GenBank/DDBJ whole genome shotgun (WGS) entry which is preliminary data.</text>
</comment>
<keyword evidence="1" id="KW-1133">Transmembrane helix</keyword>
<dbReference type="Proteomes" id="UP000717585">
    <property type="component" value="Unassembled WGS sequence"/>
</dbReference>
<protein>
    <submittedName>
        <fullName evidence="2">Uncharacterized protein</fullName>
    </submittedName>
</protein>
<name>A0A8J6E2J2_9EUKA</name>
<evidence type="ECO:0000256" key="1">
    <source>
        <dbReference type="SAM" id="Phobius"/>
    </source>
</evidence>
<dbReference type="EMBL" id="JAHDYR010000015">
    <property type="protein sequence ID" value="KAG9394391.1"/>
    <property type="molecule type" value="Genomic_DNA"/>
</dbReference>